<dbReference type="PANTHER" id="PTHR47829:SF1">
    <property type="entry name" value="HAD FAMILY PHOSPHATASE"/>
    <property type="match status" value="1"/>
</dbReference>
<accession>A0A917X480</accession>
<keyword evidence="3" id="KW-1185">Reference proteome</keyword>
<evidence type="ECO:0000259" key="1">
    <source>
        <dbReference type="Pfam" id="PF01636"/>
    </source>
</evidence>
<dbReference type="InterPro" id="IPR041726">
    <property type="entry name" value="ACAD10_11_N"/>
</dbReference>
<gene>
    <name evidence="2" type="ORF">GCM10007977_074530</name>
</gene>
<sequence>MEFDTSATAGLAAWCAGNGVALDGPPRLTLIAGGRSNLTYRVADGTGDRYVLRRPPTGGVLQSAHDVGREYRIITGLATTDVPVPVAHGLCTDETVLGAPFYVMSMVPGTVLAGDEDGAGYPVHARREASTDLVRVLAAVHRVEVDAVGLGDLGRRDNYGARQLRRWLRQFRLTTRRRLPLVEELHDQLERTIPPQRFTGLVHGDFRPGNVLLSPEGRINAVLDWELATLGDTLADLGWLVATWRQPGEAELLESPTAHPGFALREELVAAYQAGTGRDVSDLPWYQAFALWRLACIFEGIFVRYSAGVMGDDGVDPAAEGERVVRFAEAARDAFARLG</sequence>
<organism evidence="2 3">
    <name type="scientific">Dactylosporangium sucinum</name>
    <dbReference type="NCBI Taxonomy" id="1424081"/>
    <lineage>
        <taxon>Bacteria</taxon>
        <taxon>Bacillati</taxon>
        <taxon>Actinomycetota</taxon>
        <taxon>Actinomycetes</taxon>
        <taxon>Micromonosporales</taxon>
        <taxon>Micromonosporaceae</taxon>
        <taxon>Dactylosporangium</taxon>
    </lineage>
</organism>
<dbReference type="CDD" id="cd05154">
    <property type="entry name" value="ACAD10_11_N-like"/>
    <property type="match status" value="1"/>
</dbReference>
<feature type="domain" description="Aminoglycoside phosphotransferase" evidence="1">
    <location>
        <begin position="28"/>
        <end position="255"/>
    </location>
</feature>
<dbReference type="InterPro" id="IPR011009">
    <property type="entry name" value="Kinase-like_dom_sf"/>
</dbReference>
<dbReference type="InterPro" id="IPR002575">
    <property type="entry name" value="Aminoglycoside_PTrfase"/>
</dbReference>
<comment type="caution">
    <text evidence="2">The sequence shown here is derived from an EMBL/GenBank/DDBJ whole genome shotgun (WGS) entry which is preliminary data.</text>
</comment>
<reference evidence="2" key="1">
    <citation type="journal article" date="2014" name="Int. J. Syst. Evol. Microbiol.">
        <title>Complete genome sequence of Corynebacterium casei LMG S-19264T (=DSM 44701T), isolated from a smear-ripened cheese.</title>
        <authorList>
            <consortium name="US DOE Joint Genome Institute (JGI-PGF)"/>
            <person name="Walter F."/>
            <person name="Albersmeier A."/>
            <person name="Kalinowski J."/>
            <person name="Ruckert C."/>
        </authorList>
    </citation>
    <scope>NUCLEOTIDE SEQUENCE</scope>
    <source>
        <strain evidence="2">JCM 19831</strain>
    </source>
</reference>
<name>A0A917X480_9ACTN</name>
<dbReference type="InterPro" id="IPR052898">
    <property type="entry name" value="ACAD10-like"/>
</dbReference>
<dbReference type="Pfam" id="PF01636">
    <property type="entry name" value="APH"/>
    <property type="match status" value="1"/>
</dbReference>
<dbReference type="Gene3D" id="3.30.200.20">
    <property type="entry name" value="Phosphorylase Kinase, domain 1"/>
    <property type="match status" value="1"/>
</dbReference>
<dbReference type="Proteomes" id="UP000642070">
    <property type="component" value="Unassembled WGS sequence"/>
</dbReference>
<dbReference type="SUPFAM" id="SSF56112">
    <property type="entry name" value="Protein kinase-like (PK-like)"/>
    <property type="match status" value="1"/>
</dbReference>
<dbReference type="EMBL" id="BMPI01000046">
    <property type="protein sequence ID" value="GGM62137.1"/>
    <property type="molecule type" value="Genomic_DNA"/>
</dbReference>
<evidence type="ECO:0000313" key="3">
    <source>
        <dbReference type="Proteomes" id="UP000642070"/>
    </source>
</evidence>
<reference evidence="2" key="2">
    <citation type="submission" date="2020-09" db="EMBL/GenBank/DDBJ databases">
        <authorList>
            <person name="Sun Q."/>
            <person name="Ohkuma M."/>
        </authorList>
    </citation>
    <scope>NUCLEOTIDE SEQUENCE</scope>
    <source>
        <strain evidence="2">JCM 19831</strain>
    </source>
</reference>
<proteinExistence type="predicted"/>
<protein>
    <submittedName>
        <fullName evidence="2">Acyl-CoA dehydrogenase</fullName>
    </submittedName>
</protein>
<dbReference type="AlphaFoldDB" id="A0A917X480"/>
<dbReference type="PANTHER" id="PTHR47829">
    <property type="entry name" value="HYDROLASE, PUTATIVE (AFU_ORTHOLOGUE AFUA_1G12880)-RELATED"/>
    <property type="match status" value="1"/>
</dbReference>
<dbReference type="RefSeq" id="WP_190254736.1">
    <property type="nucleotide sequence ID" value="NZ_BMPI01000046.1"/>
</dbReference>
<dbReference type="Gene3D" id="3.90.1200.10">
    <property type="match status" value="1"/>
</dbReference>
<evidence type="ECO:0000313" key="2">
    <source>
        <dbReference type="EMBL" id="GGM62137.1"/>
    </source>
</evidence>